<dbReference type="EMBL" id="QVQT01000003">
    <property type="protein sequence ID" value="RFU17235.1"/>
    <property type="molecule type" value="Genomic_DNA"/>
</dbReference>
<name>A0A372IQP7_9BACT</name>
<dbReference type="AlphaFoldDB" id="A0A372IQP7"/>
<evidence type="ECO:0000256" key="1">
    <source>
        <dbReference type="ARBA" id="ARBA00022679"/>
    </source>
</evidence>
<feature type="domain" description="N-acetyltransferase" evidence="3">
    <location>
        <begin position="3"/>
        <end position="171"/>
    </location>
</feature>
<dbReference type="PANTHER" id="PTHR43877">
    <property type="entry name" value="AMINOALKYLPHOSPHONATE N-ACETYLTRANSFERASE-RELATED-RELATED"/>
    <property type="match status" value="1"/>
</dbReference>
<evidence type="ECO:0000313" key="5">
    <source>
        <dbReference type="Proteomes" id="UP000264702"/>
    </source>
</evidence>
<evidence type="ECO:0000256" key="2">
    <source>
        <dbReference type="ARBA" id="ARBA00023315"/>
    </source>
</evidence>
<dbReference type="OrthoDB" id="5292888at2"/>
<gene>
    <name evidence="4" type="ORF">D0Y96_08860</name>
</gene>
<reference evidence="4 5" key="1">
    <citation type="submission" date="2018-08" db="EMBL/GenBank/DDBJ databases">
        <title>Acidipila sp. 4G-K13, an acidobacterium isolated from forest soil.</title>
        <authorList>
            <person name="Gao Z.-H."/>
            <person name="Qiu L.-H."/>
        </authorList>
    </citation>
    <scope>NUCLEOTIDE SEQUENCE [LARGE SCALE GENOMIC DNA]</scope>
    <source>
        <strain evidence="4 5">4G-K13</strain>
    </source>
</reference>
<dbReference type="Proteomes" id="UP000264702">
    <property type="component" value="Unassembled WGS sequence"/>
</dbReference>
<evidence type="ECO:0000313" key="4">
    <source>
        <dbReference type="EMBL" id="RFU17235.1"/>
    </source>
</evidence>
<dbReference type="SUPFAM" id="SSF55729">
    <property type="entry name" value="Acyl-CoA N-acyltransferases (Nat)"/>
    <property type="match status" value="1"/>
</dbReference>
<sequence length="171" mass="18937">MNFLIRRAEAADAASIACVHVESWKSTYAGIVPADFLASLRVEERTEAWREWIGHGNPFILIAEDNSGIFGFAGGGKLRGEIAGYDAELYALYLLPQHQRRGAGTRLVRALAKELKGQNFQSLAVWVLERNPSREFYARLGGIPIARQSIDIGGESFEEIAFGWPRLSDLA</sequence>
<accession>A0A372IQP7</accession>
<dbReference type="PANTHER" id="PTHR43877:SF1">
    <property type="entry name" value="ACETYLTRANSFERASE"/>
    <property type="match status" value="1"/>
</dbReference>
<dbReference type="PROSITE" id="PS51186">
    <property type="entry name" value="GNAT"/>
    <property type="match status" value="1"/>
</dbReference>
<keyword evidence="1 4" id="KW-0808">Transferase</keyword>
<dbReference type="Pfam" id="PF00583">
    <property type="entry name" value="Acetyltransf_1"/>
    <property type="match status" value="1"/>
</dbReference>
<evidence type="ECO:0000259" key="3">
    <source>
        <dbReference type="PROSITE" id="PS51186"/>
    </source>
</evidence>
<keyword evidence="2" id="KW-0012">Acyltransferase</keyword>
<dbReference type="GO" id="GO:0016747">
    <property type="term" value="F:acyltransferase activity, transferring groups other than amino-acyl groups"/>
    <property type="evidence" value="ECO:0007669"/>
    <property type="project" value="InterPro"/>
</dbReference>
<comment type="caution">
    <text evidence="4">The sequence shown here is derived from an EMBL/GenBank/DDBJ whole genome shotgun (WGS) entry which is preliminary data.</text>
</comment>
<dbReference type="InterPro" id="IPR000182">
    <property type="entry name" value="GNAT_dom"/>
</dbReference>
<dbReference type="CDD" id="cd04301">
    <property type="entry name" value="NAT_SF"/>
    <property type="match status" value="1"/>
</dbReference>
<dbReference type="Gene3D" id="3.40.630.30">
    <property type="match status" value="1"/>
</dbReference>
<organism evidence="4 5">
    <name type="scientific">Paracidobacterium acidisoli</name>
    <dbReference type="NCBI Taxonomy" id="2303751"/>
    <lineage>
        <taxon>Bacteria</taxon>
        <taxon>Pseudomonadati</taxon>
        <taxon>Acidobacteriota</taxon>
        <taxon>Terriglobia</taxon>
        <taxon>Terriglobales</taxon>
        <taxon>Acidobacteriaceae</taxon>
        <taxon>Paracidobacterium</taxon>
    </lineage>
</organism>
<protein>
    <submittedName>
        <fullName evidence="4">GNAT family N-acetyltransferase</fullName>
    </submittedName>
</protein>
<proteinExistence type="predicted"/>
<dbReference type="InterPro" id="IPR050832">
    <property type="entry name" value="Bact_Acetyltransf"/>
</dbReference>
<dbReference type="InterPro" id="IPR016181">
    <property type="entry name" value="Acyl_CoA_acyltransferase"/>
</dbReference>
<keyword evidence="5" id="KW-1185">Reference proteome</keyword>